<comment type="caution">
    <text evidence="1">The sequence shown here is derived from an EMBL/GenBank/DDBJ whole genome shotgun (WGS) entry which is preliminary data.</text>
</comment>
<evidence type="ECO:0000313" key="2">
    <source>
        <dbReference type="Proteomes" id="UP001589854"/>
    </source>
</evidence>
<gene>
    <name evidence="1" type="ORF">ACFFIX_16990</name>
</gene>
<proteinExistence type="predicted"/>
<organism evidence="1 2">
    <name type="scientific">Metabacillus herbersteinensis</name>
    <dbReference type="NCBI Taxonomy" id="283816"/>
    <lineage>
        <taxon>Bacteria</taxon>
        <taxon>Bacillati</taxon>
        <taxon>Bacillota</taxon>
        <taxon>Bacilli</taxon>
        <taxon>Bacillales</taxon>
        <taxon>Bacillaceae</taxon>
        <taxon>Metabacillus</taxon>
    </lineage>
</organism>
<accession>A0ABV6GHW5</accession>
<protein>
    <submittedName>
        <fullName evidence="1">Uncharacterized protein</fullName>
    </submittedName>
</protein>
<evidence type="ECO:0000313" key="1">
    <source>
        <dbReference type="EMBL" id="MFC0273115.1"/>
    </source>
</evidence>
<sequence length="99" mass="11775">MRSGKRALYNGIEFETLSVGNHSIEENRISLFTMSVQDAIKFAFYKKEQFVFEKDVNLDEIEALFQMKKPIRTFKDLPVIRDLIAKEKIREYIKSLDFY</sequence>
<dbReference type="Proteomes" id="UP001589854">
    <property type="component" value="Unassembled WGS sequence"/>
</dbReference>
<keyword evidence="2" id="KW-1185">Reference proteome</keyword>
<dbReference type="EMBL" id="JBHLVO010000016">
    <property type="protein sequence ID" value="MFC0273115.1"/>
    <property type="molecule type" value="Genomic_DNA"/>
</dbReference>
<name>A0ABV6GHW5_9BACI</name>
<reference evidence="1 2" key="1">
    <citation type="submission" date="2024-09" db="EMBL/GenBank/DDBJ databases">
        <authorList>
            <person name="Sun Q."/>
            <person name="Mori K."/>
        </authorList>
    </citation>
    <scope>NUCLEOTIDE SEQUENCE [LARGE SCALE GENOMIC DNA]</scope>
    <source>
        <strain evidence="1 2">CCM 7228</strain>
    </source>
</reference>
<dbReference type="RefSeq" id="WP_378936100.1">
    <property type="nucleotide sequence ID" value="NZ_JBHLVO010000016.1"/>
</dbReference>